<accession>A0A1E5L9U7</accession>
<gene>
    <name evidence="8" type="ORF">BHU72_01215</name>
</gene>
<dbReference type="PROSITE" id="PS51332">
    <property type="entry name" value="B12_BINDING"/>
    <property type="match status" value="1"/>
</dbReference>
<dbReference type="CDD" id="cd02068">
    <property type="entry name" value="radical_SAM_B12_BD"/>
    <property type="match status" value="1"/>
</dbReference>
<evidence type="ECO:0000256" key="2">
    <source>
        <dbReference type="ARBA" id="ARBA00022691"/>
    </source>
</evidence>
<comment type="cofactor">
    <cofactor evidence="1">
        <name>[4Fe-4S] cluster</name>
        <dbReference type="ChEBI" id="CHEBI:49883"/>
    </cofactor>
</comment>
<dbReference type="SUPFAM" id="SSF102114">
    <property type="entry name" value="Radical SAM enzymes"/>
    <property type="match status" value="1"/>
</dbReference>
<protein>
    <submittedName>
        <fullName evidence="8">Uncharacterized protein</fullName>
    </submittedName>
</protein>
<evidence type="ECO:0000259" key="7">
    <source>
        <dbReference type="PROSITE" id="PS51918"/>
    </source>
</evidence>
<dbReference type="SFLD" id="SFLDG01082">
    <property type="entry name" value="B12-binding_domain_containing"/>
    <property type="match status" value="1"/>
</dbReference>
<reference evidence="8 9" key="1">
    <citation type="submission" date="2016-09" db="EMBL/GenBank/DDBJ databases">
        <title>Desulfuribacillus arsenicus sp. nov., an obligately anaerobic, dissimilatory arsenic- and antimonate-reducing bacterium isolated from anoxic sediments.</title>
        <authorList>
            <person name="Abin C.A."/>
            <person name="Hollibaugh J.T."/>
        </authorList>
    </citation>
    <scope>NUCLEOTIDE SEQUENCE [LARGE SCALE GENOMIC DNA]</scope>
    <source>
        <strain evidence="8 9">MLFW-2</strain>
    </source>
</reference>
<keyword evidence="3" id="KW-0479">Metal-binding</keyword>
<dbReference type="GO" id="GO:0003824">
    <property type="term" value="F:catalytic activity"/>
    <property type="evidence" value="ECO:0007669"/>
    <property type="project" value="InterPro"/>
</dbReference>
<dbReference type="InterPro" id="IPR051198">
    <property type="entry name" value="BchE-like"/>
</dbReference>
<evidence type="ECO:0000313" key="8">
    <source>
        <dbReference type="EMBL" id="OEH86910.1"/>
    </source>
</evidence>
<dbReference type="GO" id="GO:0005829">
    <property type="term" value="C:cytosol"/>
    <property type="evidence" value="ECO:0007669"/>
    <property type="project" value="TreeGrafter"/>
</dbReference>
<dbReference type="InterPro" id="IPR036724">
    <property type="entry name" value="Cobalamin-bd_sf"/>
</dbReference>
<dbReference type="Gene3D" id="3.40.50.280">
    <property type="entry name" value="Cobalamin-binding domain"/>
    <property type="match status" value="1"/>
</dbReference>
<dbReference type="SFLD" id="SFLDG01123">
    <property type="entry name" value="methyltransferase_(Class_B)"/>
    <property type="match status" value="1"/>
</dbReference>
<dbReference type="Gene3D" id="3.80.30.20">
    <property type="entry name" value="tm_1862 like domain"/>
    <property type="match status" value="1"/>
</dbReference>
<feature type="domain" description="Radical SAM core" evidence="7">
    <location>
        <begin position="184"/>
        <end position="414"/>
    </location>
</feature>
<dbReference type="GO" id="GO:0031419">
    <property type="term" value="F:cobalamin binding"/>
    <property type="evidence" value="ECO:0007669"/>
    <property type="project" value="InterPro"/>
</dbReference>
<dbReference type="Pfam" id="PF13311">
    <property type="entry name" value="DUF4080"/>
    <property type="match status" value="1"/>
</dbReference>
<dbReference type="GO" id="GO:0051539">
    <property type="term" value="F:4 iron, 4 sulfur cluster binding"/>
    <property type="evidence" value="ECO:0007669"/>
    <property type="project" value="UniProtKB-KW"/>
</dbReference>
<dbReference type="EMBL" id="MJAT01000001">
    <property type="protein sequence ID" value="OEH86910.1"/>
    <property type="molecule type" value="Genomic_DNA"/>
</dbReference>
<evidence type="ECO:0000256" key="5">
    <source>
        <dbReference type="ARBA" id="ARBA00023014"/>
    </source>
</evidence>
<organism evidence="8 9">
    <name type="scientific">Desulfuribacillus stibiiarsenatis</name>
    <dbReference type="NCBI Taxonomy" id="1390249"/>
    <lineage>
        <taxon>Bacteria</taxon>
        <taxon>Bacillati</taxon>
        <taxon>Bacillota</taxon>
        <taxon>Desulfuribacillia</taxon>
        <taxon>Desulfuribacillales</taxon>
        <taxon>Desulfuribacillaceae</taxon>
        <taxon>Desulfuribacillus</taxon>
    </lineage>
</organism>
<keyword evidence="4" id="KW-0408">Iron</keyword>
<evidence type="ECO:0000256" key="4">
    <source>
        <dbReference type="ARBA" id="ARBA00023004"/>
    </source>
</evidence>
<keyword evidence="5" id="KW-0411">Iron-sulfur</keyword>
<keyword evidence="2" id="KW-0949">S-adenosyl-L-methionine</keyword>
<proteinExistence type="predicted"/>
<dbReference type="InterPro" id="IPR034466">
    <property type="entry name" value="Methyltransferase_Class_B"/>
</dbReference>
<keyword evidence="9" id="KW-1185">Reference proteome</keyword>
<name>A0A1E5L9U7_9FIRM</name>
<dbReference type="SUPFAM" id="SSF52242">
    <property type="entry name" value="Cobalamin (vitamin B12)-binding domain"/>
    <property type="match status" value="1"/>
</dbReference>
<dbReference type="SFLD" id="SFLDS00029">
    <property type="entry name" value="Radical_SAM"/>
    <property type="match status" value="1"/>
</dbReference>
<evidence type="ECO:0000256" key="3">
    <source>
        <dbReference type="ARBA" id="ARBA00022723"/>
    </source>
</evidence>
<dbReference type="Pfam" id="PF04055">
    <property type="entry name" value="Radical_SAM"/>
    <property type="match status" value="1"/>
</dbReference>
<dbReference type="Pfam" id="PF02310">
    <property type="entry name" value="B12-binding"/>
    <property type="match status" value="1"/>
</dbReference>
<evidence type="ECO:0000256" key="1">
    <source>
        <dbReference type="ARBA" id="ARBA00001966"/>
    </source>
</evidence>
<feature type="domain" description="B12-binding" evidence="6">
    <location>
        <begin position="2"/>
        <end position="140"/>
    </location>
</feature>
<dbReference type="InterPro" id="IPR006158">
    <property type="entry name" value="Cobalamin-bd"/>
</dbReference>
<dbReference type="InterPro" id="IPR023404">
    <property type="entry name" value="rSAM_horseshoe"/>
</dbReference>
<dbReference type="STRING" id="1390249.BHU72_01215"/>
<dbReference type="CDD" id="cd01335">
    <property type="entry name" value="Radical_SAM"/>
    <property type="match status" value="1"/>
</dbReference>
<sequence length="596" mass="70105">MKKIVLVSLNAKYIHTNLAIRYLETYYREHYNEQYPVEFVRKEYTINQQLADIVADLYLQKADVIGFSCYIWNVDSILKVIRNFKKVAPRVKIVLGGPEVSFDSKERMLAYPEIDYIICGEGEDAFAKLMLTLDLPSTELQDTLIGISYRDPISQEIIEAKQQVKIKELAKIPSPYGDNFDPLDFQYRIIYYESSRGCPYSCQYCLSSTDQGVRFFPIEQVKSDLKKFIEAKVKQVKFVDRTFNCAPKYAMDLFRWIIEHQQGFTNFHFEISADLLTDEMLEFLKGAPLGLFQFEIGVQSTHDQTLDAIQRKMDFQKLKEAVLRLQEGANIHQHLDLIVGLPHEDFQRFAQSFDDVYKLQPDKLQMGFLKVLKGSGMRMREQEYGFIYMDEPPYEILQTNDLTYDDVILLRDIEHILDHYYNSHQFTHTLAYLIAQEKSPFEFYERFAQYASAQGFFEKSHSQGAMYDFLFAFVSATSDSNDAKVSIVRDFMKFDFVRLSPHGKLPDVLHNYTSDDLKKKKQVLVSDPTVIEQYYPQYAQLNMRNLSKYVQIESFQYDIMNTMEQRTTYYLFVYHDDPLNFKRADWYDVTEQIKQI</sequence>
<dbReference type="InterPro" id="IPR007197">
    <property type="entry name" value="rSAM"/>
</dbReference>
<dbReference type="InterPro" id="IPR058240">
    <property type="entry name" value="rSAM_sf"/>
</dbReference>
<evidence type="ECO:0000259" key="6">
    <source>
        <dbReference type="PROSITE" id="PS51332"/>
    </source>
</evidence>
<dbReference type="InterPro" id="IPR006638">
    <property type="entry name" value="Elp3/MiaA/NifB-like_rSAM"/>
</dbReference>
<dbReference type="Proteomes" id="UP000095255">
    <property type="component" value="Unassembled WGS sequence"/>
</dbReference>
<comment type="caution">
    <text evidence="8">The sequence shown here is derived from an EMBL/GenBank/DDBJ whole genome shotgun (WGS) entry which is preliminary data.</text>
</comment>
<dbReference type="SMART" id="SM00729">
    <property type="entry name" value="Elp3"/>
    <property type="match status" value="1"/>
</dbReference>
<dbReference type="RefSeq" id="WP_069700788.1">
    <property type="nucleotide sequence ID" value="NZ_MJAT01000001.1"/>
</dbReference>
<dbReference type="PANTHER" id="PTHR43409">
    <property type="entry name" value="ANAEROBIC MAGNESIUM-PROTOPORPHYRIN IX MONOMETHYL ESTER CYCLASE-RELATED"/>
    <property type="match status" value="1"/>
</dbReference>
<dbReference type="InterPro" id="IPR025288">
    <property type="entry name" value="DUF4080"/>
</dbReference>
<dbReference type="PROSITE" id="PS51918">
    <property type="entry name" value="RADICAL_SAM"/>
    <property type="match status" value="1"/>
</dbReference>
<dbReference type="PANTHER" id="PTHR43409:SF16">
    <property type="entry name" value="SLR0320 PROTEIN"/>
    <property type="match status" value="1"/>
</dbReference>
<dbReference type="AlphaFoldDB" id="A0A1E5L9U7"/>
<dbReference type="GO" id="GO:0046872">
    <property type="term" value="F:metal ion binding"/>
    <property type="evidence" value="ECO:0007669"/>
    <property type="project" value="UniProtKB-KW"/>
</dbReference>
<evidence type="ECO:0000313" key="9">
    <source>
        <dbReference type="Proteomes" id="UP000095255"/>
    </source>
</evidence>